<dbReference type="PANTHER" id="PTHR48207">
    <property type="entry name" value="SUCCINATE--HYDROXYMETHYLGLUTARATE COA-TRANSFERASE"/>
    <property type="match status" value="1"/>
</dbReference>
<dbReference type="PROSITE" id="PS51359">
    <property type="entry name" value="COX5B_2"/>
    <property type="match status" value="1"/>
</dbReference>
<comment type="caution">
    <text evidence="16">The sequence shown here is derived from an EMBL/GenBank/DDBJ whole genome shotgun (WGS) entry which is preliminary data.</text>
</comment>
<keyword evidence="7" id="KW-0999">Mitochondrion inner membrane</keyword>
<evidence type="ECO:0000256" key="4">
    <source>
        <dbReference type="ARBA" id="ARBA00010292"/>
    </source>
</evidence>
<comment type="similarity">
    <text evidence="3">Belongs to the CoA-transferase III family.</text>
</comment>
<evidence type="ECO:0000256" key="11">
    <source>
        <dbReference type="ARBA" id="ARBA00023136"/>
    </source>
</evidence>
<keyword evidence="9" id="KW-0809">Transit peptide</keyword>
<dbReference type="CDD" id="cd00924">
    <property type="entry name" value="Cyt_c_Oxidase_Vb"/>
    <property type="match status" value="1"/>
</dbReference>
<keyword evidence="10" id="KW-0496">Mitochondrion</keyword>
<evidence type="ECO:0000313" key="16">
    <source>
        <dbReference type="EMBL" id="KAF4312763.1"/>
    </source>
</evidence>
<feature type="binding site" evidence="14">
    <location>
        <position position="574"/>
    </location>
    <ligand>
        <name>Zn(2+)</name>
        <dbReference type="ChEBI" id="CHEBI:29105"/>
    </ligand>
</feature>
<dbReference type="PANTHER" id="PTHR48207:SF3">
    <property type="entry name" value="SUCCINATE--HYDROXYMETHYLGLUTARATE COA-TRANSFERASE"/>
    <property type="match status" value="1"/>
</dbReference>
<evidence type="ECO:0000256" key="6">
    <source>
        <dbReference type="ARBA" id="ARBA00022723"/>
    </source>
</evidence>
<dbReference type="OrthoDB" id="5863171at2759"/>
<dbReference type="GO" id="GO:0047369">
    <property type="term" value="F:succinate-hydroxymethylglutarate CoA-transferase activity"/>
    <property type="evidence" value="ECO:0007669"/>
    <property type="project" value="TreeGrafter"/>
</dbReference>
<dbReference type="Pfam" id="PF02515">
    <property type="entry name" value="CoA_transf_3"/>
    <property type="match status" value="1"/>
</dbReference>
<dbReference type="InterPro" id="IPR044855">
    <property type="entry name" value="CoA-Trfase_III_dom3_sf"/>
</dbReference>
<dbReference type="Gene3D" id="3.30.1540.10">
    <property type="entry name" value="formyl-coa transferase, domain 3"/>
    <property type="match status" value="1"/>
</dbReference>
<evidence type="ECO:0000313" key="17">
    <source>
        <dbReference type="Proteomes" id="UP000572817"/>
    </source>
</evidence>
<dbReference type="Pfam" id="PF01215">
    <property type="entry name" value="COX5B"/>
    <property type="match status" value="1"/>
</dbReference>
<evidence type="ECO:0000256" key="15">
    <source>
        <dbReference type="SAM" id="MobiDB-lite"/>
    </source>
</evidence>
<feature type="region of interest" description="Disordered" evidence="15">
    <location>
        <begin position="588"/>
        <end position="622"/>
    </location>
</feature>
<name>A0A8H4N9Z4_9PEZI</name>
<keyword evidence="6 14" id="KW-0479">Metal-binding</keyword>
<dbReference type="InterPro" id="IPR003673">
    <property type="entry name" value="CoA-Trfase_fam_III"/>
</dbReference>
<organism evidence="16 17">
    <name type="scientific">Botryosphaeria dothidea</name>
    <dbReference type="NCBI Taxonomy" id="55169"/>
    <lineage>
        <taxon>Eukaryota</taxon>
        <taxon>Fungi</taxon>
        <taxon>Dikarya</taxon>
        <taxon>Ascomycota</taxon>
        <taxon>Pezizomycotina</taxon>
        <taxon>Dothideomycetes</taxon>
        <taxon>Dothideomycetes incertae sedis</taxon>
        <taxon>Botryosphaeriales</taxon>
        <taxon>Botryosphaeriaceae</taxon>
        <taxon>Botryosphaeria</taxon>
    </lineage>
</organism>
<dbReference type="InterPro" id="IPR050483">
    <property type="entry name" value="CoA-transferase_III_domain"/>
</dbReference>
<gene>
    <name evidence="16" type="ORF">GTA08_BOTSDO11728</name>
</gene>
<accession>A0A8H4N9Z4</accession>
<dbReference type="SUPFAM" id="SSF57802">
    <property type="entry name" value="Rubredoxin-like"/>
    <property type="match status" value="1"/>
</dbReference>
<comment type="subcellular location">
    <subcellularLocation>
        <location evidence="1">Mitochondrion inner membrane</location>
        <topology evidence="1">Peripheral membrane protein</topology>
        <orientation evidence="1">Matrix side</orientation>
    </subcellularLocation>
</comment>
<dbReference type="Proteomes" id="UP000572817">
    <property type="component" value="Unassembled WGS sequence"/>
</dbReference>
<dbReference type="GO" id="GO:0045277">
    <property type="term" value="C:respiratory chain complex IV"/>
    <property type="evidence" value="ECO:0007669"/>
    <property type="project" value="InterPro"/>
</dbReference>
<comment type="similarity">
    <text evidence="4">Belongs to the cytochrome c oxidase subunit 5B family.</text>
</comment>
<feature type="binding site" evidence="14">
    <location>
        <position position="555"/>
    </location>
    <ligand>
        <name>Zn(2+)</name>
        <dbReference type="ChEBI" id="CHEBI:29105"/>
    </ligand>
</feature>
<keyword evidence="11" id="KW-0472">Membrane</keyword>
<dbReference type="InterPro" id="IPR036972">
    <property type="entry name" value="Cyt_c_oxidase_su5b_sf"/>
</dbReference>
<evidence type="ECO:0000256" key="2">
    <source>
        <dbReference type="ARBA" id="ARBA00004673"/>
    </source>
</evidence>
<dbReference type="FunFam" id="2.60.11.10:FF:000003">
    <property type="entry name" value="Cytochrome c oxidase subunit IV"/>
    <property type="match status" value="1"/>
</dbReference>
<dbReference type="EMBL" id="WWBZ02000002">
    <property type="protein sequence ID" value="KAF4312763.1"/>
    <property type="molecule type" value="Genomic_DNA"/>
</dbReference>
<evidence type="ECO:0000256" key="9">
    <source>
        <dbReference type="ARBA" id="ARBA00022946"/>
    </source>
</evidence>
<evidence type="ECO:0000256" key="13">
    <source>
        <dbReference type="ARBA" id="ARBA00070613"/>
    </source>
</evidence>
<dbReference type="InterPro" id="IPR023606">
    <property type="entry name" value="CoA-Trfase_III_dom_1_sf"/>
</dbReference>
<dbReference type="GO" id="GO:0046872">
    <property type="term" value="F:metal ion binding"/>
    <property type="evidence" value="ECO:0007669"/>
    <property type="project" value="UniProtKB-KW"/>
</dbReference>
<evidence type="ECO:0000256" key="3">
    <source>
        <dbReference type="ARBA" id="ARBA00008383"/>
    </source>
</evidence>
<evidence type="ECO:0000256" key="7">
    <source>
        <dbReference type="ARBA" id="ARBA00022792"/>
    </source>
</evidence>
<sequence length="622" mass="68527">MSFYFNSVNRNKRSITLDLKKAEGRTVLLELVKASDILIENFVPGKVEELGIGYETVSKINPAIIYASISGYGPSGPYQRRAGYDAIAAAEAGLMHITGNPGSQPVRPGLGVVDMCTGLYLHGAILAALQARNQSGKGQKLDASLFETQVSLLINIGANWLNMGLEGKRNGNAHPSIAPYNTFQTKDGYLAIGANNDRQFKILAERLGRLDLLEDPRFKTNAMRVQHREAIDAIVEGLLKEKTLDEWMEVLEGSGLAHGPVNTIERVFEHPQIQARDMVESIACEELEGGEVKVIGVPIKFGDTPGEIRTRAPYLGEHTDEILKKIGYSDEKIASLRKKATTQGLEYLSIDSEHTEDCSNAQNAMKLMVLGNCRTVFGSHEPHRHGAVEVRIADFLPARDHSTFSHHDHELQNTHTPTPSSPLRANCCVTMFLQRSAFAVARRAVIRPVVARSFTSSIVRRDATQGDKRMKKFEEIQTEEDLLPPGAAPGSVPTDLEQATGLERLEILGKIQGVDIFDMKPLDSSRKGTVDNPIVVRSFGDEQYAGCTGVPADSHVVKWLVMSRDRPLERCPECGNCLKMEYVGPTDDGHHHDHHHGADGDGAHNYEGEPKTMADFVRPEYR</sequence>
<dbReference type="Gene3D" id="3.40.50.10540">
    <property type="entry name" value="Crotonobetainyl-coa:carnitine coa-transferase, domain 1"/>
    <property type="match status" value="1"/>
</dbReference>
<evidence type="ECO:0000256" key="10">
    <source>
        <dbReference type="ARBA" id="ARBA00023128"/>
    </source>
</evidence>
<feature type="binding site" evidence="14">
    <location>
        <position position="571"/>
    </location>
    <ligand>
        <name>Zn(2+)</name>
        <dbReference type="ChEBI" id="CHEBI:29105"/>
    </ligand>
</feature>
<proteinExistence type="inferred from homology"/>
<evidence type="ECO:0000256" key="1">
    <source>
        <dbReference type="ARBA" id="ARBA00004443"/>
    </source>
</evidence>
<dbReference type="GO" id="GO:0005743">
    <property type="term" value="C:mitochondrial inner membrane"/>
    <property type="evidence" value="ECO:0007669"/>
    <property type="project" value="UniProtKB-SubCell"/>
</dbReference>
<evidence type="ECO:0000256" key="12">
    <source>
        <dbReference type="ARBA" id="ARBA00031366"/>
    </source>
</evidence>
<keyword evidence="5" id="KW-0808">Transferase</keyword>
<keyword evidence="17" id="KW-1185">Reference proteome</keyword>
<protein>
    <recommendedName>
        <fullName evidence="13">Cytochrome c oxidase subunit 4, mitochondrial</fullName>
    </recommendedName>
    <alternativeName>
        <fullName evidence="12">Cytochrome c oxidase polypeptide IV</fullName>
    </alternativeName>
</protein>
<reference evidence="16" key="1">
    <citation type="submission" date="2020-04" db="EMBL/GenBank/DDBJ databases">
        <title>Genome Assembly and Annotation of Botryosphaeria dothidea sdau 11-99, a Latent Pathogen of Apple Fruit Ring Rot in China.</title>
        <authorList>
            <person name="Yu C."/>
            <person name="Diao Y."/>
            <person name="Lu Q."/>
            <person name="Zhao J."/>
            <person name="Cui S."/>
            <person name="Peng C."/>
            <person name="He B."/>
            <person name="Liu H."/>
        </authorList>
    </citation>
    <scope>NUCLEOTIDE SEQUENCE [LARGE SCALE GENOMIC DNA]</scope>
    <source>
        <strain evidence="16">Sdau11-99</strain>
    </source>
</reference>
<dbReference type="SUPFAM" id="SSF89796">
    <property type="entry name" value="CoA-transferase family III (CaiB/BaiF)"/>
    <property type="match status" value="1"/>
</dbReference>
<dbReference type="GO" id="GO:0006123">
    <property type="term" value="P:mitochondrial electron transport, cytochrome c to oxygen"/>
    <property type="evidence" value="ECO:0007669"/>
    <property type="project" value="InterPro"/>
</dbReference>
<comment type="pathway">
    <text evidence="2">Energy metabolism; oxidative phosphorylation.</text>
</comment>
<dbReference type="InterPro" id="IPR002124">
    <property type="entry name" value="Cyt_c_oxidase_su5b"/>
</dbReference>
<evidence type="ECO:0000256" key="14">
    <source>
        <dbReference type="PIRSR" id="PIRSR602124-2"/>
    </source>
</evidence>
<evidence type="ECO:0000256" key="5">
    <source>
        <dbReference type="ARBA" id="ARBA00022679"/>
    </source>
</evidence>
<dbReference type="AlphaFoldDB" id="A0A8H4N9Z4"/>
<keyword evidence="8 14" id="KW-0862">Zinc</keyword>
<evidence type="ECO:0000256" key="8">
    <source>
        <dbReference type="ARBA" id="ARBA00022833"/>
    </source>
</evidence>
<dbReference type="Gene3D" id="2.60.11.10">
    <property type="entry name" value="Cytochrome c oxidase, subunit Vb"/>
    <property type="match status" value="1"/>
</dbReference>
<feature type="binding site" evidence="14">
    <location>
        <position position="547"/>
    </location>
    <ligand>
        <name>Zn(2+)</name>
        <dbReference type="ChEBI" id="CHEBI:29105"/>
    </ligand>
</feature>